<dbReference type="Proteomes" id="UP000258309">
    <property type="component" value="Unassembled WGS sequence"/>
</dbReference>
<keyword evidence="2" id="KW-1185">Reference proteome</keyword>
<comment type="caution">
    <text evidence="1">The sequence shown here is derived from an EMBL/GenBank/DDBJ whole genome shotgun (WGS) entry which is preliminary data.</text>
</comment>
<dbReference type="OrthoDB" id="5421247at2759"/>
<dbReference type="Pfam" id="PF08843">
    <property type="entry name" value="AbiEii"/>
    <property type="match status" value="1"/>
</dbReference>
<feature type="non-terminal residue" evidence="1">
    <location>
        <position position="1"/>
    </location>
</feature>
<dbReference type="OMA" id="KANELPW"/>
<reference evidence="1 2" key="1">
    <citation type="submission" date="2018-05" db="EMBL/GenBank/DDBJ databases">
        <title>Draft genome sequence of Scytalidium lignicola DSM 105466, a ubiquitous saprotrophic fungus.</title>
        <authorList>
            <person name="Buettner E."/>
            <person name="Gebauer A.M."/>
            <person name="Hofrichter M."/>
            <person name="Liers C."/>
            <person name="Kellner H."/>
        </authorList>
    </citation>
    <scope>NUCLEOTIDE SEQUENCE [LARGE SCALE GENOMIC DNA]</scope>
    <source>
        <strain evidence="1 2">DSM 105466</strain>
    </source>
</reference>
<feature type="non-terminal residue" evidence="1">
    <location>
        <position position="177"/>
    </location>
</feature>
<organism evidence="1 2">
    <name type="scientific">Scytalidium lignicola</name>
    <name type="common">Hyphomycete</name>
    <dbReference type="NCBI Taxonomy" id="5539"/>
    <lineage>
        <taxon>Eukaryota</taxon>
        <taxon>Fungi</taxon>
        <taxon>Dikarya</taxon>
        <taxon>Ascomycota</taxon>
        <taxon>Pezizomycotina</taxon>
        <taxon>Leotiomycetes</taxon>
        <taxon>Leotiomycetes incertae sedis</taxon>
        <taxon>Scytalidium</taxon>
    </lineage>
</organism>
<proteinExistence type="predicted"/>
<evidence type="ECO:0008006" key="3">
    <source>
        <dbReference type="Google" id="ProtNLM"/>
    </source>
</evidence>
<evidence type="ECO:0000313" key="2">
    <source>
        <dbReference type="Proteomes" id="UP000258309"/>
    </source>
</evidence>
<dbReference type="InterPro" id="IPR014942">
    <property type="entry name" value="AbiEii"/>
</dbReference>
<sequence length="177" mass="19978">MHFLTKELHDVARVVLSTTKMILGPEATHSRVAVVGGLAVLRWTNNYRATKDIDLFLGSNLRPMQLKRELPQAHNAFTINFEAVHGVSYRSPITNKLTTIDFLDVEATVFEPQTRILDELKANELPWSTRDDLISMKFLGASQRNNVEMVLRDIRDIKNLLLVHPSPLLFSGSSVAE</sequence>
<name>A0A3E2HAQ5_SCYLI</name>
<gene>
    <name evidence="1" type="ORF">B7463_g5866</name>
</gene>
<dbReference type="EMBL" id="NCSJ02000099">
    <property type="protein sequence ID" value="RFU30489.1"/>
    <property type="molecule type" value="Genomic_DNA"/>
</dbReference>
<evidence type="ECO:0000313" key="1">
    <source>
        <dbReference type="EMBL" id="RFU30489.1"/>
    </source>
</evidence>
<protein>
    <recommendedName>
        <fullName evidence="3">Nucleotidyl transferase AbiEii/AbiGii toxin family protein</fullName>
    </recommendedName>
</protein>
<accession>A0A3E2HAQ5</accession>
<dbReference type="AlphaFoldDB" id="A0A3E2HAQ5"/>